<dbReference type="SUPFAM" id="SSF144232">
    <property type="entry name" value="HIT/MYND zinc finger-like"/>
    <property type="match status" value="1"/>
</dbReference>
<dbReference type="Gene3D" id="1.20.1440.260">
    <property type="match status" value="1"/>
</dbReference>
<dbReference type="VEuPathDB" id="FungiDB:CJJ09_003299"/>
<sequence>MALGVCTVCLEQNAKYRCSKCPVVYCSLSCFKSPTHTHEQIEEATKKEVTTQKKESDTENDQSKLKSLHQKIAEDPIIQQLLRYKSLQVHIAVLLKILNDSSITNEPLAENRREIANMRLCNLRMGGSEENELVEEFVSRVIELCS</sequence>
<keyword evidence="1" id="KW-0862">Zinc</keyword>
<dbReference type="VEuPathDB" id="FungiDB:CJI97_001567"/>
<dbReference type="VEuPathDB" id="FungiDB:B9J08_002215"/>
<dbReference type="VEuPathDB" id="FungiDB:QG37_00514"/>
<evidence type="ECO:0000313" key="4">
    <source>
        <dbReference type="EMBL" id="KNE02264.1"/>
    </source>
</evidence>
<keyword evidence="1" id="KW-0863">Zinc-finger</keyword>
<feature type="region of interest" description="Disordered" evidence="2">
    <location>
        <begin position="42"/>
        <end position="67"/>
    </location>
</feature>
<dbReference type="InterPro" id="IPR040722">
    <property type="entry name" value="Hit1_C"/>
</dbReference>
<dbReference type="Pfam" id="PF18268">
    <property type="entry name" value="Hit1_C"/>
    <property type="match status" value="1"/>
</dbReference>
<keyword evidence="1" id="KW-0479">Metal-binding</keyword>
<feature type="domain" description="HIT-type" evidence="3">
    <location>
        <begin position="6"/>
        <end position="44"/>
    </location>
</feature>
<comment type="caution">
    <text evidence="4">The sequence shown here is derived from an EMBL/GenBank/DDBJ whole genome shotgun (WGS) entry which is preliminary data.</text>
</comment>
<dbReference type="GO" id="GO:0008270">
    <property type="term" value="F:zinc ion binding"/>
    <property type="evidence" value="ECO:0007669"/>
    <property type="project" value="UniProtKB-UniRule"/>
</dbReference>
<dbReference type="EMBL" id="LGST01000004">
    <property type="protein sequence ID" value="KNE02264.1"/>
    <property type="molecule type" value="Genomic_DNA"/>
</dbReference>
<feature type="compositionally biased region" description="Basic and acidic residues" evidence="2">
    <location>
        <begin position="42"/>
        <end position="64"/>
    </location>
</feature>
<protein>
    <recommendedName>
        <fullName evidence="3">HIT-type domain-containing protein</fullName>
    </recommendedName>
</protein>
<dbReference type="Pfam" id="PF04438">
    <property type="entry name" value="zf-HIT"/>
    <property type="match status" value="1"/>
</dbReference>
<dbReference type="AlphaFoldDB" id="A0A0L0P7G8"/>
<dbReference type="InterPro" id="IPR007529">
    <property type="entry name" value="Znf_HIT"/>
</dbReference>
<dbReference type="VEuPathDB" id="FungiDB:CJJ07_001375"/>
<dbReference type="VEuPathDB" id="FungiDB:CJI96_0002888"/>
<dbReference type="CDD" id="cd23024">
    <property type="entry name" value="zf-HIT_ZNHIT2-3"/>
    <property type="match status" value="1"/>
</dbReference>
<accession>A0A0L0P7G8</accession>
<dbReference type="Gene3D" id="3.30.60.190">
    <property type="match status" value="1"/>
</dbReference>
<evidence type="ECO:0000256" key="1">
    <source>
        <dbReference type="PROSITE-ProRule" id="PRU00453"/>
    </source>
</evidence>
<evidence type="ECO:0000259" key="3">
    <source>
        <dbReference type="PROSITE" id="PS51083"/>
    </source>
</evidence>
<proteinExistence type="predicted"/>
<gene>
    <name evidence="4" type="ORF">QG37_00514</name>
</gene>
<dbReference type="PROSITE" id="PS51083">
    <property type="entry name" value="ZF_HIT"/>
    <property type="match status" value="1"/>
</dbReference>
<name>A0A0L0P7G8_CANAR</name>
<reference evidence="5" key="1">
    <citation type="journal article" date="2015" name="BMC Genomics">
        <title>Draft genome of a commonly misdiagnosed multidrug resistant pathogen Candida auris.</title>
        <authorList>
            <person name="Chatterjee S."/>
            <person name="Alampalli S.V."/>
            <person name="Nageshan R.K."/>
            <person name="Chettiar S.T."/>
            <person name="Joshi S."/>
            <person name="Tatu U.S."/>
        </authorList>
    </citation>
    <scope>NUCLEOTIDE SEQUENCE [LARGE SCALE GENOMIC DNA]</scope>
    <source>
        <strain evidence="5">6684</strain>
    </source>
</reference>
<dbReference type="Proteomes" id="UP000037122">
    <property type="component" value="Unassembled WGS sequence"/>
</dbReference>
<evidence type="ECO:0000313" key="5">
    <source>
        <dbReference type="Proteomes" id="UP000037122"/>
    </source>
</evidence>
<organism evidence="4 5">
    <name type="scientific">Candidozyma auris</name>
    <name type="common">Yeast</name>
    <name type="synonym">Candida auris</name>
    <dbReference type="NCBI Taxonomy" id="498019"/>
    <lineage>
        <taxon>Eukaryota</taxon>
        <taxon>Fungi</taxon>
        <taxon>Dikarya</taxon>
        <taxon>Ascomycota</taxon>
        <taxon>Saccharomycotina</taxon>
        <taxon>Pichiomycetes</taxon>
        <taxon>Metschnikowiaceae</taxon>
        <taxon>Candidozyma</taxon>
    </lineage>
</organism>
<evidence type="ECO:0000256" key="2">
    <source>
        <dbReference type="SAM" id="MobiDB-lite"/>
    </source>
</evidence>